<dbReference type="InterPro" id="IPR058240">
    <property type="entry name" value="rSAM_sf"/>
</dbReference>
<dbReference type="AlphaFoldDB" id="A0AAP2Q6Z4"/>
<dbReference type="RefSeq" id="WP_195205236.1">
    <property type="nucleotide sequence ID" value="NZ_CP120353.1"/>
</dbReference>
<gene>
    <name evidence="1" type="ORF">LI194_10040</name>
    <name evidence="2" type="ORF">P2T59_16700</name>
</gene>
<dbReference type="SUPFAM" id="SSF102114">
    <property type="entry name" value="Radical SAM enzymes"/>
    <property type="match status" value="1"/>
</dbReference>
<evidence type="ECO:0000313" key="1">
    <source>
        <dbReference type="EMBL" id="MCB6518135.1"/>
    </source>
</evidence>
<organism evidence="1 3">
    <name type="scientific">Parabacteroides distasonis</name>
    <dbReference type="NCBI Taxonomy" id="823"/>
    <lineage>
        <taxon>Bacteria</taxon>
        <taxon>Pseudomonadati</taxon>
        <taxon>Bacteroidota</taxon>
        <taxon>Bacteroidia</taxon>
        <taxon>Bacteroidales</taxon>
        <taxon>Tannerellaceae</taxon>
        <taxon>Parabacteroides</taxon>
    </lineage>
</organism>
<dbReference type="Proteomes" id="UP001221009">
    <property type="component" value="Chromosome"/>
</dbReference>
<dbReference type="EMBL" id="CP120353">
    <property type="protein sequence ID" value="WET63325.1"/>
    <property type="molecule type" value="Genomic_DNA"/>
</dbReference>
<evidence type="ECO:0000313" key="3">
    <source>
        <dbReference type="Proteomes" id="UP001198806"/>
    </source>
</evidence>
<dbReference type="NCBIfam" id="TIGR04150">
    <property type="entry name" value="pseudo_rSAM_GG"/>
    <property type="match status" value="1"/>
</dbReference>
<evidence type="ECO:0000313" key="2">
    <source>
        <dbReference type="EMBL" id="WET63325.1"/>
    </source>
</evidence>
<proteinExistence type="predicted"/>
<accession>A0AAP2Q6Z4</accession>
<reference evidence="1" key="1">
    <citation type="submission" date="2021-10" db="EMBL/GenBank/DDBJ databases">
        <title>Collection of gut derived symbiotic bacterial strains cultured from healthy donors.</title>
        <authorList>
            <person name="Lin H."/>
            <person name="Littmann E."/>
            <person name="Kohout C."/>
            <person name="Pamer E.G."/>
        </authorList>
    </citation>
    <scope>NUCLEOTIDE SEQUENCE</scope>
    <source>
        <strain evidence="1">DFI.2.94</strain>
    </source>
</reference>
<dbReference type="Proteomes" id="UP001198806">
    <property type="component" value="Unassembled WGS sequence"/>
</dbReference>
<dbReference type="InterPro" id="IPR026418">
    <property type="entry name" value="Pseudo_rSAM"/>
</dbReference>
<dbReference type="EMBL" id="JAJCNI010000010">
    <property type="protein sequence ID" value="MCB6518135.1"/>
    <property type="molecule type" value="Genomic_DNA"/>
</dbReference>
<reference evidence="2" key="2">
    <citation type="submission" date="2023-03" db="EMBL/GenBank/DDBJ databases">
        <title>Parabacteroides distasonis, a bacteria resistant against UC.</title>
        <authorList>
            <person name="Dai W."/>
        </authorList>
    </citation>
    <scope>NUCLEOTIDE SEQUENCE</scope>
    <source>
        <strain evidence="2">F1-28</strain>
    </source>
</reference>
<name>A0AAP2Q6Z4_PARDI</name>
<sequence>MDIENDYWFTIEPYVFINIANNCALLYNTYDGKILISKKAKVIELLNTFLQKKDCGVILLKRDLYHNSDIFDFITDLRNKYMGDIIDISFSKGKPIQILPYYNLNYKNELYKIHNFSPYKSILEKLSEISIYIDQTSKAVDLVSFLQTLPENVIINIISNNNEIDDNQYFSSFLEKHNSSINIVCSYSNITLLNLSNTDNLYYKITVNFPINTKEWDNSIQILSNKNFSFEYILNISSLEDYEMAERLIDQFQIKKYIFKPIYTGGNIDFFKEYVFLTEDDILSTTMSIKDFFANQSINIYEFGKISILPNGDAFANLNHPVLGNIYTHSISEIVQKEVEEGISWFNIRNKIPCNTCIYQWLCPPPSNYEIEIGRMNLCHINTNCN</sequence>
<protein>
    <submittedName>
        <fullName evidence="1">TIGR04150 pseudo-rSAM protein</fullName>
    </submittedName>
</protein>